<reference evidence="2 3" key="1">
    <citation type="journal article" date="2024" name="G3 (Bethesda)">
        <title>Genome assembly of Hibiscus sabdariffa L. provides insights into metabolisms of medicinal natural products.</title>
        <authorList>
            <person name="Kim T."/>
        </authorList>
    </citation>
    <scope>NUCLEOTIDE SEQUENCE [LARGE SCALE GENOMIC DNA]</scope>
    <source>
        <strain evidence="2">TK-2024</strain>
        <tissue evidence="2">Old leaves</tissue>
    </source>
</reference>
<protein>
    <submittedName>
        <fullName evidence="2">Uncharacterized protein</fullName>
    </submittedName>
</protein>
<accession>A0ABR2QYP9</accession>
<organism evidence="2 3">
    <name type="scientific">Hibiscus sabdariffa</name>
    <name type="common">roselle</name>
    <dbReference type="NCBI Taxonomy" id="183260"/>
    <lineage>
        <taxon>Eukaryota</taxon>
        <taxon>Viridiplantae</taxon>
        <taxon>Streptophyta</taxon>
        <taxon>Embryophyta</taxon>
        <taxon>Tracheophyta</taxon>
        <taxon>Spermatophyta</taxon>
        <taxon>Magnoliopsida</taxon>
        <taxon>eudicotyledons</taxon>
        <taxon>Gunneridae</taxon>
        <taxon>Pentapetalae</taxon>
        <taxon>rosids</taxon>
        <taxon>malvids</taxon>
        <taxon>Malvales</taxon>
        <taxon>Malvaceae</taxon>
        <taxon>Malvoideae</taxon>
        <taxon>Hibiscus</taxon>
    </lineage>
</organism>
<dbReference type="Proteomes" id="UP001396334">
    <property type="component" value="Unassembled WGS sequence"/>
</dbReference>
<keyword evidence="3" id="KW-1185">Reference proteome</keyword>
<evidence type="ECO:0000256" key="1">
    <source>
        <dbReference type="SAM" id="MobiDB-lite"/>
    </source>
</evidence>
<feature type="region of interest" description="Disordered" evidence="1">
    <location>
        <begin position="56"/>
        <end position="124"/>
    </location>
</feature>
<sequence>MPHQCMSPVCHARNVPGSCRTGPPRGGVVDPSNLSFRCVETPHLCMSPVCHARNVPGSCRTGPPRGGVVDPHQCMRSPARNAASCRTRPPPGGVVDPSRPSAPQLKPVSPQTRPPQDDEVPLVL</sequence>
<dbReference type="EMBL" id="JBBPBN010000030">
    <property type="protein sequence ID" value="KAK9005817.1"/>
    <property type="molecule type" value="Genomic_DNA"/>
</dbReference>
<evidence type="ECO:0000313" key="3">
    <source>
        <dbReference type="Proteomes" id="UP001396334"/>
    </source>
</evidence>
<evidence type="ECO:0000313" key="2">
    <source>
        <dbReference type="EMBL" id="KAK9005817.1"/>
    </source>
</evidence>
<proteinExistence type="predicted"/>
<comment type="caution">
    <text evidence="2">The sequence shown here is derived from an EMBL/GenBank/DDBJ whole genome shotgun (WGS) entry which is preliminary data.</text>
</comment>
<gene>
    <name evidence="2" type="ORF">V6N11_043237</name>
</gene>
<name>A0ABR2QYP9_9ROSI</name>